<evidence type="ECO:0000313" key="4">
    <source>
        <dbReference type="Proteomes" id="UP000007879"/>
    </source>
</evidence>
<accession>A0A1X7UPS8</accession>
<protein>
    <submittedName>
        <fullName evidence="3">Uncharacterized protein</fullName>
    </submittedName>
</protein>
<feature type="compositionally biased region" description="Basic and acidic residues" evidence="2">
    <location>
        <begin position="261"/>
        <end position="283"/>
    </location>
</feature>
<proteinExistence type="predicted"/>
<dbReference type="AlphaFoldDB" id="A0A1X7UPS8"/>
<feature type="compositionally biased region" description="Low complexity" evidence="2">
    <location>
        <begin position="29"/>
        <end position="45"/>
    </location>
</feature>
<keyword evidence="4" id="KW-1185">Reference proteome</keyword>
<dbReference type="Proteomes" id="UP000007879">
    <property type="component" value="Unassembled WGS sequence"/>
</dbReference>
<feature type="coiled-coil region" evidence="1">
    <location>
        <begin position="633"/>
        <end position="719"/>
    </location>
</feature>
<dbReference type="OrthoDB" id="5832575at2759"/>
<dbReference type="PANTHER" id="PTHR18863:SF6">
    <property type="entry name" value="COILED-COIL DOMAIN-CONTAINING PROTEIN 170"/>
    <property type="match status" value="1"/>
</dbReference>
<feature type="region of interest" description="Disordered" evidence="2">
    <location>
        <begin position="1"/>
        <end position="73"/>
    </location>
</feature>
<gene>
    <name evidence="3" type="primary">105313013</name>
</gene>
<feature type="region of interest" description="Disordered" evidence="2">
    <location>
        <begin position="238"/>
        <end position="283"/>
    </location>
</feature>
<evidence type="ECO:0000256" key="1">
    <source>
        <dbReference type="SAM" id="Coils"/>
    </source>
</evidence>
<reference evidence="3" key="2">
    <citation type="submission" date="2017-05" db="UniProtKB">
        <authorList>
            <consortium name="EnsemblMetazoa"/>
        </authorList>
    </citation>
    <scope>IDENTIFICATION</scope>
</reference>
<feature type="coiled-coil region" evidence="1">
    <location>
        <begin position="522"/>
        <end position="580"/>
    </location>
</feature>
<dbReference type="EnsemblMetazoa" id="XM_019997522.1">
    <property type="protein sequence ID" value="XP_019853081.1"/>
    <property type="gene ID" value="LOC105313013"/>
</dbReference>
<dbReference type="InterPro" id="IPR039139">
    <property type="entry name" value="CCDC170-like"/>
</dbReference>
<reference evidence="4" key="1">
    <citation type="journal article" date="2010" name="Nature">
        <title>The Amphimedon queenslandica genome and the evolution of animal complexity.</title>
        <authorList>
            <person name="Srivastava M."/>
            <person name="Simakov O."/>
            <person name="Chapman J."/>
            <person name="Fahey B."/>
            <person name="Gauthier M.E."/>
            <person name="Mitros T."/>
            <person name="Richards G.S."/>
            <person name="Conaco C."/>
            <person name="Dacre M."/>
            <person name="Hellsten U."/>
            <person name="Larroux C."/>
            <person name="Putnam N.H."/>
            <person name="Stanke M."/>
            <person name="Adamska M."/>
            <person name="Darling A."/>
            <person name="Degnan S.M."/>
            <person name="Oakley T.H."/>
            <person name="Plachetzki D.C."/>
            <person name="Zhai Y."/>
            <person name="Adamski M."/>
            <person name="Calcino A."/>
            <person name="Cummins S.F."/>
            <person name="Goodstein D.M."/>
            <person name="Harris C."/>
            <person name="Jackson D.J."/>
            <person name="Leys S.P."/>
            <person name="Shu S."/>
            <person name="Woodcroft B.J."/>
            <person name="Vervoort M."/>
            <person name="Kosik K.S."/>
            <person name="Manning G."/>
            <person name="Degnan B.M."/>
            <person name="Rokhsar D.S."/>
        </authorList>
    </citation>
    <scope>NUCLEOTIDE SEQUENCE [LARGE SCALE GENOMIC DNA]</scope>
</reference>
<evidence type="ECO:0000313" key="3">
    <source>
        <dbReference type="EnsemblMetazoa" id="Aqu2.1.29524_001"/>
    </source>
</evidence>
<feature type="coiled-coil region" evidence="1">
    <location>
        <begin position="396"/>
        <end position="458"/>
    </location>
</feature>
<dbReference type="EnsemblMetazoa" id="Aqu2.1.29524_001">
    <property type="protein sequence ID" value="Aqu2.1.29524_001"/>
    <property type="gene ID" value="Aqu2.1.29524"/>
</dbReference>
<dbReference type="InParanoid" id="A0A1X7UPS8"/>
<sequence>MASKGGDVSTSPSSGGGGEQQLPELPPNSYLSAFSPSLSPSPLSSTRPHTVPTITGPIPSSSVAGIGGGGLGGRYTMIQSPPNSFRGHSPSPNTAMRRSIEFIRVSRQEWEHRDKLISSLRGENLELKTKLKSVTSDTEAHHKLLTSYKSLLLLLSDGTTIINDVNTDTLIATINDKVNQLHKEHNQTIKELTESRTELERVSSDIAAANVQLGNIKTQLEQAKVAIARKESESLQLKSELEVSQQNAARTSTMMQSMKKQLSDKEEEDKRGKQTAHDKQQQIGEIKKQLQDKEMMLELLEEKLKQVKNENEEKEERATVADSAYEDICYQLADSLQVEDECDVEGMMQKVCSLMLQNKEMKQKITILTNSTQLAELDSKANRETIMKLVSDIKKLKEDANKLPALQKTVAELEEKLQTTESERKGFLDRLETSRETIAALKEEIKSQQNSSNELKVKLEAVDELHKNERQAKQQYTDLVNMVARLLSCASIDEDSIKLKLKEINESMSLMRSGMTDKDGVIKGLREQLVSKEREIEFEREKAELEREKLSEMNDQLHNIELLEKQLKKQEEKYKSFIKRCVSSLKLEATTSSIMAGEFAEDSILLKAEQLCNLETQTLAEKQSAVYSLQRKLKSTKQQLESKELHVNLLQRKVTALEERVTVATERETEMQSTMNRGQKMISQFERLQMKMTQQKELIEQLKKENSTLTELKAHYTTQSSHTEQLEKEVLSLQDTRIHLSQQLADARQKLHNAVSVDTERADKCEDTLRGTMEELRAAKDRENKLMLFKTNVQHILASSSSHGATNETEGQGGGGDEELLRSLRQLLSSCQKYKELSHTLQSSLRHMETGFRTNYEDTLALLKNEI</sequence>
<dbReference type="STRING" id="400682.A0A1X7UPS8"/>
<dbReference type="eggNOG" id="ENOG502QRTF">
    <property type="taxonomic scope" value="Eukaryota"/>
</dbReference>
<dbReference type="PANTHER" id="PTHR18863">
    <property type="entry name" value="TSEC-2-RELATED"/>
    <property type="match status" value="1"/>
</dbReference>
<feature type="compositionally biased region" description="Polar residues" evidence="2">
    <location>
        <begin position="247"/>
        <end position="260"/>
    </location>
</feature>
<name>A0A1X7UPS8_AMPQE</name>
<dbReference type="KEGG" id="aqu:105313013"/>
<keyword evidence="1" id="KW-0175">Coiled coil</keyword>
<organism evidence="3">
    <name type="scientific">Amphimedon queenslandica</name>
    <name type="common">Sponge</name>
    <dbReference type="NCBI Taxonomy" id="400682"/>
    <lineage>
        <taxon>Eukaryota</taxon>
        <taxon>Metazoa</taxon>
        <taxon>Porifera</taxon>
        <taxon>Demospongiae</taxon>
        <taxon>Heteroscleromorpha</taxon>
        <taxon>Haplosclerida</taxon>
        <taxon>Niphatidae</taxon>
        <taxon>Amphimedon</taxon>
    </lineage>
</organism>
<evidence type="ECO:0000256" key="2">
    <source>
        <dbReference type="SAM" id="MobiDB-lite"/>
    </source>
</evidence>